<protein>
    <recommendedName>
        <fullName evidence="1">Aminoglycoside phosphotransferase domain-containing protein</fullName>
    </recommendedName>
</protein>
<dbReference type="OrthoDB" id="9769860at2"/>
<dbReference type="RefSeq" id="WP_038641001.1">
    <property type="nucleotide sequence ID" value="NZ_CP009888.1"/>
</dbReference>
<accession>A0A0A7EF64</accession>
<dbReference type="InterPro" id="IPR011009">
    <property type="entry name" value="Kinase-like_dom_sf"/>
</dbReference>
<evidence type="ECO:0000259" key="1">
    <source>
        <dbReference type="Pfam" id="PF01636"/>
    </source>
</evidence>
<reference evidence="2 3" key="1">
    <citation type="submission" date="2014-11" db="EMBL/GenBank/DDBJ databases">
        <title>Complete Genome Sequence of Pseudoalteromonas sp. Strain OCN003 Isolated from Kaneohe Bay, Oahu, Hawaii.</title>
        <authorList>
            <person name="Beurmann S."/>
            <person name="Videau P."/>
            <person name="Ushijima B."/>
            <person name="Smith A.M."/>
            <person name="Aeby G.S."/>
            <person name="Callahan S.M."/>
            <person name="Belcaid M."/>
        </authorList>
    </citation>
    <scope>NUCLEOTIDE SEQUENCE [LARGE SCALE GENOMIC DNA]</scope>
    <source>
        <strain evidence="2 3">OCN003</strain>
    </source>
</reference>
<dbReference type="Pfam" id="PF01636">
    <property type="entry name" value="APH"/>
    <property type="match status" value="1"/>
</dbReference>
<dbReference type="InterPro" id="IPR002575">
    <property type="entry name" value="Aminoglycoside_PTrfase"/>
</dbReference>
<dbReference type="HOGENOM" id="CLU_049945_0_0_6"/>
<keyword evidence="3" id="KW-1185">Reference proteome</keyword>
<evidence type="ECO:0000313" key="3">
    <source>
        <dbReference type="Proteomes" id="UP000030341"/>
    </source>
</evidence>
<dbReference type="KEGG" id="pseo:OM33_08975"/>
<evidence type="ECO:0000313" key="2">
    <source>
        <dbReference type="EMBL" id="AIY65269.1"/>
    </source>
</evidence>
<dbReference type="EMBL" id="CP009888">
    <property type="protein sequence ID" value="AIY65269.1"/>
    <property type="molecule type" value="Genomic_DNA"/>
</dbReference>
<gene>
    <name evidence="2" type="ORF">OM33_08975</name>
</gene>
<dbReference type="AlphaFoldDB" id="A0A0A7EF64"/>
<feature type="domain" description="Aminoglycoside phosphotransferase" evidence="1">
    <location>
        <begin position="71"/>
        <end position="255"/>
    </location>
</feature>
<dbReference type="STRING" id="1348114.OM33_08975"/>
<sequence>MLNQPIQKKICDILGKRTIANVDTFKTVWSGFGSLHRIEFNGCYKPVVVKSICEPNHINHPKGWSSHFASARKLQSYRVEQAFYREFAKKANAKTPAYLGFIEGENTQYLLLEDLAAAGYYDIVEPDIVTVKKILVWLADFHAQHLNTACEGLWPQGSYWHLATRPDELTAMSHTELKKHARALDCKLQDCVFQTLIHGDAKLANFMQSATDIAGYDFQYVGRGVGIVDVMLLISSAFTSDQCFAYEKELLAHYEAAFLSNCERYSINLAEEVINQWLALYPIAWADFARFLNGWSPGHWKLHDYAWYQVQQAVQLVK</sequence>
<proteinExistence type="predicted"/>
<dbReference type="SUPFAM" id="SSF56112">
    <property type="entry name" value="Protein kinase-like (PK-like)"/>
    <property type="match status" value="1"/>
</dbReference>
<dbReference type="eggNOG" id="COG3173">
    <property type="taxonomic scope" value="Bacteria"/>
</dbReference>
<dbReference type="Gene3D" id="3.90.1200.10">
    <property type="match status" value="1"/>
</dbReference>
<dbReference type="Proteomes" id="UP000030341">
    <property type="component" value="Chromosome 1"/>
</dbReference>
<name>A0A0A7EF64_9GAMM</name>
<organism evidence="2 3">
    <name type="scientific">Pseudoalteromonas piratica</name>
    <dbReference type="NCBI Taxonomy" id="1348114"/>
    <lineage>
        <taxon>Bacteria</taxon>
        <taxon>Pseudomonadati</taxon>
        <taxon>Pseudomonadota</taxon>
        <taxon>Gammaproteobacteria</taxon>
        <taxon>Alteromonadales</taxon>
        <taxon>Pseudoalteromonadaceae</taxon>
        <taxon>Pseudoalteromonas</taxon>
    </lineage>
</organism>